<evidence type="ECO:0000256" key="1">
    <source>
        <dbReference type="ARBA" id="ARBA00012493"/>
    </source>
</evidence>
<accession>A0AA51MJR8</accession>
<dbReference type="InterPro" id="IPR043502">
    <property type="entry name" value="DNA/RNA_pol_sf"/>
</dbReference>
<evidence type="ECO:0000256" key="9">
    <source>
        <dbReference type="ARBA" id="ARBA00048173"/>
    </source>
</evidence>
<evidence type="ECO:0000313" key="12">
    <source>
        <dbReference type="EMBL" id="WML85069.1"/>
    </source>
</evidence>
<dbReference type="RefSeq" id="WP_308871623.1">
    <property type="nucleotide sequence ID" value="NZ_CP133197.1"/>
</dbReference>
<keyword evidence="16" id="KW-1185">Reference proteome</keyword>
<dbReference type="InterPro" id="IPR043128">
    <property type="entry name" value="Rev_trsase/Diguanyl_cyclase"/>
</dbReference>
<evidence type="ECO:0000256" key="5">
    <source>
        <dbReference type="ARBA" id="ARBA00022842"/>
    </source>
</evidence>
<name>A0AA51MJR8_9GAMM</name>
<evidence type="ECO:0000313" key="15">
    <source>
        <dbReference type="EMBL" id="WML85140.1"/>
    </source>
</evidence>
<dbReference type="EMBL" id="CP133217">
    <property type="protein sequence ID" value="WML85072.1"/>
    <property type="molecule type" value="Genomic_DNA"/>
</dbReference>
<evidence type="ECO:0000256" key="2">
    <source>
        <dbReference type="ARBA" id="ARBA00022679"/>
    </source>
</evidence>
<dbReference type="NCBIfam" id="TIGR04416">
    <property type="entry name" value="group_II_RT_mat"/>
    <property type="match status" value="1"/>
</dbReference>
<evidence type="ECO:0000313" key="13">
    <source>
        <dbReference type="EMBL" id="WML85072.1"/>
    </source>
</evidence>
<dbReference type="CDD" id="cd01651">
    <property type="entry name" value="RT_G2_intron"/>
    <property type="match status" value="1"/>
</dbReference>
<dbReference type="PANTHER" id="PTHR34047:SF8">
    <property type="entry name" value="PROTEIN YKFC"/>
    <property type="match status" value="1"/>
</dbReference>
<dbReference type="AlphaFoldDB" id="A0AA51MJR8"/>
<dbReference type="InterPro" id="IPR000123">
    <property type="entry name" value="Reverse_transcriptase_msDNA"/>
</dbReference>
<proteinExistence type="inferred from homology"/>
<dbReference type="SUPFAM" id="SSF56672">
    <property type="entry name" value="DNA/RNA polymerases"/>
    <property type="match status" value="1"/>
</dbReference>
<evidence type="ECO:0000256" key="6">
    <source>
        <dbReference type="ARBA" id="ARBA00022918"/>
    </source>
</evidence>
<evidence type="ECO:0000259" key="10">
    <source>
        <dbReference type="PROSITE" id="PS50878"/>
    </source>
</evidence>
<dbReference type="Pfam" id="PF08388">
    <property type="entry name" value="GIIM"/>
    <property type="match status" value="1"/>
</dbReference>
<dbReference type="EMBL" id="CP133217">
    <property type="protein sequence ID" value="WML85069.1"/>
    <property type="molecule type" value="Genomic_DNA"/>
</dbReference>
<gene>
    <name evidence="15" type="primary">ltrA</name>
    <name evidence="11" type="ORF">RCC75_20980</name>
    <name evidence="12" type="ORF">RCG00_12210</name>
    <name evidence="13" type="ORF">RCG00_12225</name>
    <name evidence="14" type="ORF">RCG00_12575</name>
    <name evidence="15" type="ORF">RCG00_12590</name>
</gene>
<dbReference type="Pfam" id="PF00078">
    <property type="entry name" value="RVT_1"/>
    <property type="match status" value="1"/>
</dbReference>
<dbReference type="PROSITE" id="PS50878">
    <property type="entry name" value="RT_POL"/>
    <property type="match status" value="1"/>
</dbReference>
<keyword evidence="6 15" id="KW-0695">RNA-directed DNA polymerase</keyword>
<evidence type="ECO:0000313" key="16">
    <source>
        <dbReference type="Proteomes" id="UP001223336"/>
    </source>
</evidence>
<dbReference type="GO" id="GO:0051607">
    <property type="term" value="P:defense response to virus"/>
    <property type="evidence" value="ECO:0007669"/>
    <property type="project" value="UniProtKB-KW"/>
</dbReference>
<dbReference type="InterPro" id="IPR051083">
    <property type="entry name" value="GrpII_Intron_Splice-Mob/Def"/>
</dbReference>
<dbReference type="EMBL" id="CP133217">
    <property type="protein sequence ID" value="WML85140.1"/>
    <property type="molecule type" value="Genomic_DNA"/>
</dbReference>
<keyword evidence="4" id="KW-0479">Metal-binding</keyword>
<dbReference type="Gene3D" id="3.30.70.270">
    <property type="match status" value="1"/>
</dbReference>
<protein>
    <recommendedName>
        <fullName evidence="1">RNA-directed DNA polymerase</fullName>
        <ecNumber evidence="1">2.7.7.49</ecNumber>
    </recommendedName>
</protein>
<evidence type="ECO:0000313" key="11">
    <source>
        <dbReference type="EMBL" id="MDQ5771011.1"/>
    </source>
</evidence>
<keyword evidence="3 15" id="KW-0548">Nucleotidyltransferase</keyword>
<dbReference type="GO" id="GO:0046872">
    <property type="term" value="F:metal ion binding"/>
    <property type="evidence" value="ECO:0007669"/>
    <property type="project" value="UniProtKB-KW"/>
</dbReference>
<evidence type="ECO:0000256" key="4">
    <source>
        <dbReference type="ARBA" id="ARBA00022723"/>
    </source>
</evidence>
<evidence type="ECO:0000256" key="7">
    <source>
        <dbReference type="ARBA" id="ARBA00023118"/>
    </source>
</evidence>
<dbReference type="InterPro" id="IPR030931">
    <property type="entry name" value="Group_II_RT_mat"/>
</dbReference>
<dbReference type="GO" id="GO:0003964">
    <property type="term" value="F:RNA-directed DNA polymerase activity"/>
    <property type="evidence" value="ECO:0007669"/>
    <property type="project" value="UniProtKB-KW"/>
</dbReference>
<dbReference type="Proteomes" id="UP001229862">
    <property type="component" value="Chromosome"/>
</dbReference>
<dbReference type="InterPro" id="IPR000477">
    <property type="entry name" value="RT_dom"/>
</dbReference>
<keyword evidence="7" id="KW-0051">Antiviral defense</keyword>
<comment type="similarity">
    <text evidence="8">Belongs to the bacterial reverse transcriptase family.</text>
</comment>
<keyword evidence="2 15" id="KW-0808">Transferase</keyword>
<evidence type="ECO:0000256" key="8">
    <source>
        <dbReference type="ARBA" id="ARBA00034120"/>
    </source>
</evidence>
<dbReference type="PANTHER" id="PTHR34047">
    <property type="entry name" value="NUCLEAR INTRON MATURASE 1, MITOCHONDRIAL-RELATED"/>
    <property type="match status" value="1"/>
</dbReference>
<dbReference type="GO" id="GO:0003723">
    <property type="term" value="F:RNA binding"/>
    <property type="evidence" value="ECO:0007669"/>
    <property type="project" value="InterPro"/>
</dbReference>
<dbReference type="InterPro" id="IPR013597">
    <property type="entry name" value="Mat_intron_G2"/>
</dbReference>
<dbReference type="PRINTS" id="PR00866">
    <property type="entry name" value="RNADNAPOLMS"/>
</dbReference>
<dbReference type="EMBL" id="CP133217">
    <property type="protein sequence ID" value="WML85137.1"/>
    <property type="molecule type" value="Genomic_DNA"/>
</dbReference>
<organism evidence="15">
    <name type="scientific">Thiothrix subterranea</name>
    <dbReference type="NCBI Taxonomy" id="2735563"/>
    <lineage>
        <taxon>Bacteria</taxon>
        <taxon>Pseudomonadati</taxon>
        <taxon>Pseudomonadota</taxon>
        <taxon>Gammaproteobacteria</taxon>
        <taxon>Thiotrichales</taxon>
        <taxon>Thiotrichaceae</taxon>
        <taxon>Thiothrix</taxon>
    </lineage>
</organism>
<keyword evidence="5" id="KW-0460">Magnesium</keyword>
<dbReference type="EMBL" id="JAVFKN010000060">
    <property type="protein sequence ID" value="MDQ5771011.1"/>
    <property type="molecule type" value="Genomic_DNA"/>
</dbReference>
<dbReference type="Proteomes" id="UP001223336">
    <property type="component" value="Unassembled WGS sequence"/>
</dbReference>
<feature type="domain" description="Reverse transcriptase" evidence="10">
    <location>
        <begin position="52"/>
        <end position="277"/>
    </location>
</feature>
<comment type="catalytic activity">
    <reaction evidence="9">
        <text>DNA(n) + a 2'-deoxyribonucleoside 5'-triphosphate = DNA(n+1) + diphosphate</text>
        <dbReference type="Rhea" id="RHEA:22508"/>
        <dbReference type="Rhea" id="RHEA-COMP:17339"/>
        <dbReference type="Rhea" id="RHEA-COMP:17340"/>
        <dbReference type="ChEBI" id="CHEBI:33019"/>
        <dbReference type="ChEBI" id="CHEBI:61560"/>
        <dbReference type="ChEBI" id="CHEBI:173112"/>
        <dbReference type="EC" id="2.7.7.49"/>
    </reaction>
</comment>
<reference evidence="15 16" key="1">
    <citation type="submission" date="2023-08" db="EMBL/GenBank/DDBJ databases">
        <title>New molecular markers tilS and rpoB for phylogenetic and monitoring studies of the genus Thiothrix biodiversity.</title>
        <authorList>
            <person name="Ravin N.V."/>
            <person name="Smolyakov D."/>
            <person name="Markov N.D."/>
            <person name="Beletsky A.V."/>
            <person name="Mardanov A.V."/>
            <person name="Rudenko T.S."/>
            <person name="Grabovich M.Y."/>
        </authorList>
    </citation>
    <scope>NUCLEOTIDE SEQUENCE</scope>
    <source>
        <strain evidence="15">DNT52</strain>
        <strain evidence="11 16">H33</strain>
    </source>
</reference>
<sequence>MNMEQTLLNDILLPTNLHPAWKHVRQNKGSAGIDGITLDAYPDWAKAHWANIRRGLLAGYYCPQPVRRVEIPKPNGGVRLLGIPTVNDRLIQQAIVQRLQPLVDPSFSEHSYGFRPHRSAHHAIRAVQGFIRRGDRYAVDIDLSKFFDNVDHDLLMHRLGKRVNDPHVLTLIGKYLRAGVSHHGNIEATPRGVPQGGPLSPLLANILLDDLDRFLERKGYRFARYADDFVIGAKTLAEGQRIKTEVETFLQTLKLPVNADKSSVLPMNELCFLGYQFRGLHLIWSPASLAAFKHRIRQLTNRSWGVSWEYRYRKLKEYLTGWMNYFALVIFDPVERLDYWIRRRIRMCYLKQWRKPRTRIRNLIKLGVPERLAVSIGLSSKGYYRLAKTKAMQMGLSNRWLKEQGLVSLKDQWVKCRYPNG</sequence>
<evidence type="ECO:0000313" key="14">
    <source>
        <dbReference type="EMBL" id="WML85137.1"/>
    </source>
</evidence>
<evidence type="ECO:0000256" key="3">
    <source>
        <dbReference type="ARBA" id="ARBA00022695"/>
    </source>
</evidence>
<dbReference type="EC" id="2.7.7.49" evidence="1"/>